<keyword evidence="1" id="KW-0812">Transmembrane</keyword>
<dbReference type="Proteomes" id="UP000647416">
    <property type="component" value="Unassembled WGS sequence"/>
</dbReference>
<evidence type="ECO:0000313" key="2">
    <source>
        <dbReference type="EMBL" id="MBC8595592.1"/>
    </source>
</evidence>
<accession>A0A926FA48</accession>
<gene>
    <name evidence="2" type="ORF">H8706_01740</name>
</gene>
<evidence type="ECO:0000313" key="3">
    <source>
        <dbReference type="Proteomes" id="UP000647416"/>
    </source>
</evidence>
<dbReference type="AlphaFoldDB" id="A0A926FA48"/>
<name>A0A926FA48_9FIRM</name>
<dbReference type="RefSeq" id="WP_262431256.1">
    <property type="nucleotide sequence ID" value="NZ_JACRTE010000001.1"/>
</dbReference>
<keyword evidence="3" id="KW-1185">Reference proteome</keyword>
<sequence>MACFIAPVAEAAAVSVIAKKVKKNEGETNVKIPFSRKVKWLSNMLWGGSALLAFEHIWHGEVVPFFPFLTAVQTQTGAFEMLKEIATTGVTMGLIVTAVWGGMLAVVHQFEKFAVNDGLKTAKWGENK</sequence>
<proteinExistence type="predicted"/>
<dbReference type="EMBL" id="JACRTE010000001">
    <property type="protein sequence ID" value="MBC8595592.1"/>
    <property type="molecule type" value="Genomic_DNA"/>
</dbReference>
<keyword evidence="1" id="KW-1133">Transmembrane helix</keyword>
<keyword evidence="1" id="KW-0472">Membrane</keyword>
<reference evidence="2" key="1">
    <citation type="submission" date="2020-08" db="EMBL/GenBank/DDBJ databases">
        <title>Genome public.</title>
        <authorList>
            <person name="Liu C."/>
            <person name="Sun Q."/>
        </authorList>
    </citation>
    <scope>NUCLEOTIDE SEQUENCE</scope>
    <source>
        <strain evidence="2">NSJ-50</strain>
    </source>
</reference>
<feature type="transmembrane region" description="Helical" evidence="1">
    <location>
        <begin position="85"/>
        <end position="107"/>
    </location>
</feature>
<protein>
    <submittedName>
        <fullName evidence="2">Uncharacterized protein</fullName>
    </submittedName>
</protein>
<organism evidence="2 3">
    <name type="scientific">Qingrenia yutianensis</name>
    <dbReference type="NCBI Taxonomy" id="2763676"/>
    <lineage>
        <taxon>Bacteria</taxon>
        <taxon>Bacillati</taxon>
        <taxon>Bacillota</taxon>
        <taxon>Clostridia</taxon>
        <taxon>Eubacteriales</taxon>
        <taxon>Oscillospiraceae</taxon>
        <taxon>Qingrenia</taxon>
    </lineage>
</organism>
<comment type="caution">
    <text evidence="2">The sequence shown here is derived from an EMBL/GenBank/DDBJ whole genome shotgun (WGS) entry which is preliminary data.</text>
</comment>
<evidence type="ECO:0000256" key="1">
    <source>
        <dbReference type="SAM" id="Phobius"/>
    </source>
</evidence>